<reference evidence="3 5" key="1">
    <citation type="submission" date="2020-01" db="EMBL/GenBank/DDBJ databases">
        <authorList>
            <consortium name="DOE Joint Genome Institute"/>
            <person name="Haridas S."/>
            <person name="Albert R."/>
            <person name="Binder M."/>
            <person name="Bloem J."/>
            <person name="Labutti K."/>
            <person name="Salamov A."/>
            <person name="Andreopoulos B."/>
            <person name="Baker S.E."/>
            <person name="Barry K."/>
            <person name="Bills G."/>
            <person name="Bluhm B.H."/>
            <person name="Cannon C."/>
            <person name="Castanera R."/>
            <person name="Culley D.E."/>
            <person name="Daum C."/>
            <person name="Ezra D."/>
            <person name="Gonzalez J.B."/>
            <person name="Henrissat B."/>
            <person name="Kuo A."/>
            <person name="Liang C."/>
            <person name="Lipzen A."/>
            <person name="Lutzoni F."/>
            <person name="Magnuson J."/>
            <person name="Mondo S."/>
            <person name="Nolan M."/>
            <person name="Ohm R."/>
            <person name="Pangilinan J."/>
            <person name="Park H.-J."/>
            <person name="Ramirez L."/>
            <person name="Alfaro M."/>
            <person name="Sun H."/>
            <person name="Tritt A."/>
            <person name="Yoshinaga Y."/>
            <person name="Zwiers L.-H."/>
            <person name="Turgeon B.G."/>
            <person name="Goodwin S.B."/>
            <person name="Spatafora J.W."/>
            <person name="Crous P.W."/>
            <person name="Grigoriev I.V."/>
        </authorList>
    </citation>
    <scope>NUCLEOTIDE SEQUENCE</scope>
    <source>
        <strain evidence="3 5">CBS 781.70</strain>
    </source>
</reference>
<organism evidence="3">
    <name type="scientific">Eremomyces bilateralis CBS 781.70</name>
    <dbReference type="NCBI Taxonomy" id="1392243"/>
    <lineage>
        <taxon>Eukaryota</taxon>
        <taxon>Fungi</taxon>
        <taxon>Dikarya</taxon>
        <taxon>Ascomycota</taxon>
        <taxon>Pezizomycotina</taxon>
        <taxon>Dothideomycetes</taxon>
        <taxon>Dothideomycetes incertae sedis</taxon>
        <taxon>Eremomycetales</taxon>
        <taxon>Eremomycetaceae</taxon>
        <taxon>Eremomyces</taxon>
    </lineage>
</organism>
<feature type="compositionally biased region" description="Polar residues" evidence="1">
    <location>
        <begin position="248"/>
        <end position="258"/>
    </location>
</feature>
<dbReference type="Proteomes" id="UP000504638">
    <property type="component" value="Unplaced"/>
</dbReference>
<feature type="domain" description="UBA" evidence="2">
    <location>
        <begin position="113"/>
        <end position="153"/>
    </location>
</feature>
<name>A0A6G1G1J7_9PEZI</name>
<dbReference type="PROSITE" id="PS50030">
    <property type="entry name" value="UBA"/>
    <property type="match status" value="1"/>
</dbReference>
<feature type="compositionally biased region" description="Low complexity" evidence="1">
    <location>
        <begin position="190"/>
        <end position="205"/>
    </location>
</feature>
<feature type="region of interest" description="Disordered" evidence="1">
    <location>
        <begin position="336"/>
        <end position="360"/>
    </location>
</feature>
<feature type="region of interest" description="Disordered" evidence="1">
    <location>
        <begin position="248"/>
        <end position="278"/>
    </location>
</feature>
<dbReference type="EMBL" id="ML975160">
    <property type="protein sequence ID" value="KAF1811801.1"/>
    <property type="molecule type" value="Genomic_DNA"/>
</dbReference>
<reference evidence="5" key="3">
    <citation type="submission" date="2025-04" db="UniProtKB">
        <authorList>
            <consortium name="RefSeq"/>
        </authorList>
    </citation>
    <scope>IDENTIFICATION</scope>
    <source>
        <strain evidence="5">CBS 781.70</strain>
    </source>
</reference>
<reference evidence="5" key="2">
    <citation type="submission" date="2020-04" db="EMBL/GenBank/DDBJ databases">
        <authorList>
            <consortium name="NCBI Genome Project"/>
        </authorList>
    </citation>
    <scope>NUCLEOTIDE SEQUENCE</scope>
    <source>
        <strain evidence="5">CBS 781.70</strain>
    </source>
</reference>
<evidence type="ECO:0000313" key="5">
    <source>
        <dbReference type="RefSeq" id="XP_033533432.1"/>
    </source>
</evidence>
<evidence type="ECO:0000256" key="1">
    <source>
        <dbReference type="SAM" id="MobiDB-lite"/>
    </source>
</evidence>
<evidence type="ECO:0000313" key="3">
    <source>
        <dbReference type="EMBL" id="KAF1811801.1"/>
    </source>
</evidence>
<dbReference type="SUPFAM" id="SSF46934">
    <property type="entry name" value="UBA-like"/>
    <property type="match status" value="1"/>
</dbReference>
<evidence type="ECO:0000313" key="4">
    <source>
        <dbReference type="Proteomes" id="UP000504638"/>
    </source>
</evidence>
<feature type="compositionally biased region" description="Polar residues" evidence="1">
    <location>
        <begin position="206"/>
        <end position="215"/>
    </location>
</feature>
<feature type="region of interest" description="Disordered" evidence="1">
    <location>
        <begin position="52"/>
        <end position="71"/>
    </location>
</feature>
<dbReference type="InterPro" id="IPR009060">
    <property type="entry name" value="UBA-like_sf"/>
</dbReference>
<dbReference type="GeneID" id="54418722"/>
<dbReference type="InterPro" id="IPR015940">
    <property type="entry name" value="UBA"/>
</dbReference>
<keyword evidence="4" id="KW-1185">Reference proteome</keyword>
<protein>
    <recommendedName>
        <fullName evidence="2">UBA domain-containing protein</fullName>
    </recommendedName>
</protein>
<sequence>MPAPIAKGIIIAASVLFAAGIALYESPTFRQWVDESRRKVAIALYSLGDGVNPPSRTAEGEEESEEARQQRREEIVRRNRAELIRRAQAEGIAVDLDELAAIGTEKIKEHIKDIDEKMASLKEMGFTDEERNSTLLAAYDGNLEQTVEQLVYLSQTAANQTAGNQAAGNHTSTSRADRSKSFDSIVAHDGSLLSSSPEPEMSQMGRSTALSTSNTLRHRGQGNSGFLQGSAFSNPFGDEHAIMYDAESMSSSAQGQTESDIRQRHGKTATLAGGTPAPLIDLTSSVPEAEAEAELNNADILSTTPSFDSLYDDPDIPRPSRRSIIAAVSTPAPIAIAIDPPSRSNTPTGTGALTPTSDGFNSEMSVVASNADDIGILSSVPPSDAGEANADRMSDMGGLSDMGEEARSEMSFSDVGISTPGSWTDVESDGWSEAGNGEPREVAVR</sequence>
<gene>
    <name evidence="3 5" type="ORF">P152DRAFT_450073</name>
</gene>
<accession>A0A6G1G1J7</accession>
<feature type="region of interest" description="Disordered" evidence="1">
    <location>
        <begin position="380"/>
        <end position="445"/>
    </location>
</feature>
<feature type="region of interest" description="Disordered" evidence="1">
    <location>
        <begin position="189"/>
        <end position="232"/>
    </location>
</feature>
<dbReference type="RefSeq" id="XP_033533432.1">
    <property type="nucleotide sequence ID" value="XM_033678152.1"/>
</dbReference>
<dbReference type="AlphaFoldDB" id="A0A6G1G1J7"/>
<dbReference type="OrthoDB" id="3926760at2759"/>
<dbReference type="Gene3D" id="1.10.8.10">
    <property type="entry name" value="DNA helicase RuvA subunit, C-terminal domain"/>
    <property type="match status" value="1"/>
</dbReference>
<proteinExistence type="predicted"/>
<evidence type="ECO:0000259" key="2">
    <source>
        <dbReference type="PROSITE" id="PS50030"/>
    </source>
</evidence>
<feature type="compositionally biased region" description="Polar residues" evidence="1">
    <location>
        <begin position="342"/>
        <end position="360"/>
    </location>
</feature>